<organism evidence="3 4">
    <name type="scientific">Aquatica leii</name>
    <dbReference type="NCBI Taxonomy" id="1421715"/>
    <lineage>
        <taxon>Eukaryota</taxon>
        <taxon>Metazoa</taxon>
        <taxon>Ecdysozoa</taxon>
        <taxon>Arthropoda</taxon>
        <taxon>Hexapoda</taxon>
        <taxon>Insecta</taxon>
        <taxon>Pterygota</taxon>
        <taxon>Neoptera</taxon>
        <taxon>Endopterygota</taxon>
        <taxon>Coleoptera</taxon>
        <taxon>Polyphaga</taxon>
        <taxon>Elateriformia</taxon>
        <taxon>Elateroidea</taxon>
        <taxon>Lampyridae</taxon>
        <taxon>Luciolinae</taxon>
        <taxon>Aquatica</taxon>
    </lineage>
</organism>
<dbReference type="AlphaFoldDB" id="A0AAN7Q6L6"/>
<sequence>MNNILTMPIISLCDIIEYINDGKRCLKEGEALLNAGHVIGCGVNNQIKTEIVGLCLQTSNLKGAPHSVKIHLQSATPKGWICTCSCKAGAGGKCKHIIACLLYLYRNYLDELSCTDLEQAWGQQKKKFRIENMQPV</sequence>
<dbReference type="InterPro" id="IPR007527">
    <property type="entry name" value="Znf_SWIM"/>
</dbReference>
<keyword evidence="4" id="KW-1185">Reference proteome</keyword>
<accession>A0AAN7Q6L6</accession>
<comment type="caution">
    <text evidence="3">The sequence shown here is derived from an EMBL/GenBank/DDBJ whole genome shotgun (WGS) entry which is preliminary data.</text>
</comment>
<dbReference type="EMBL" id="JARPUR010000001">
    <property type="protein sequence ID" value="KAK4887464.1"/>
    <property type="molecule type" value="Genomic_DNA"/>
</dbReference>
<protein>
    <recommendedName>
        <fullName evidence="2">SWIM-type domain-containing protein</fullName>
    </recommendedName>
</protein>
<feature type="domain" description="SWIM-type" evidence="2">
    <location>
        <begin position="66"/>
        <end position="105"/>
    </location>
</feature>
<dbReference type="Proteomes" id="UP001353858">
    <property type="component" value="Unassembled WGS sequence"/>
</dbReference>
<keyword evidence="1" id="KW-0479">Metal-binding</keyword>
<evidence type="ECO:0000259" key="2">
    <source>
        <dbReference type="PROSITE" id="PS50966"/>
    </source>
</evidence>
<evidence type="ECO:0000313" key="4">
    <source>
        <dbReference type="Proteomes" id="UP001353858"/>
    </source>
</evidence>
<gene>
    <name evidence="3" type="ORF">RN001_003735</name>
</gene>
<dbReference type="GO" id="GO:0008270">
    <property type="term" value="F:zinc ion binding"/>
    <property type="evidence" value="ECO:0007669"/>
    <property type="project" value="UniProtKB-KW"/>
</dbReference>
<name>A0AAN7Q6L6_9COLE</name>
<dbReference type="PROSITE" id="PS50966">
    <property type="entry name" value="ZF_SWIM"/>
    <property type="match status" value="1"/>
</dbReference>
<evidence type="ECO:0000313" key="3">
    <source>
        <dbReference type="EMBL" id="KAK4887464.1"/>
    </source>
</evidence>
<keyword evidence="1" id="KW-0862">Zinc</keyword>
<keyword evidence="1" id="KW-0863">Zinc-finger</keyword>
<reference evidence="4" key="1">
    <citation type="submission" date="2023-01" db="EMBL/GenBank/DDBJ databases">
        <title>Key to firefly adult light organ development and bioluminescence: homeobox transcription factors regulate luciferase expression and transportation to peroxisome.</title>
        <authorList>
            <person name="Fu X."/>
        </authorList>
    </citation>
    <scope>NUCLEOTIDE SEQUENCE [LARGE SCALE GENOMIC DNA]</scope>
</reference>
<evidence type="ECO:0000256" key="1">
    <source>
        <dbReference type="PROSITE-ProRule" id="PRU00325"/>
    </source>
</evidence>
<proteinExistence type="predicted"/>